<name>A0A6N8DK29_RHOAC</name>
<dbReference type="Proteomes" id="UP000439113">
    <property type="component" value="Unassembled WGS sequence"/>
</dbReference>
<evidence type="ECO:0000313" key="2">
    <source>
        <dbReference type="Proteomes" id="UP000439113"/>
    </source>
</evidence>
<organism evidence="1 2">
    <name type="scientific">Rhodoblastus acidophilus</name>
    <name type="common">Rhodopseudomonas acidophila</name>
    <dbReference type="NCBI Taxonomy" id="1074"/>
    <lineage>
        <taxon>Bacteria</taxon>
        <taxon>Pseudomonadati</taxon>
        <taxon>Pseudomonadota</taxon>
        <taxon>Alphaproteobacteria</taxon>
        <taxon>Hyphomicrobiales</taxon>
        <taxon>Rhodoblastaceae</taxon>
        <taxon>Rhodoblastus</taxon>
    </lineage>
</organism>
<proteinExistence type="predicted"/>
<dbReference type="AlphaFoldDB" id="A0A6N8DK29"/>
<dbReference type="Gene3D" id="3.40.50.150">
    <property type="entry name" value="Vaccinia Virus protein VP39"/>
    <property type="match status" value="1"/>
</dbReference>
<keyword evidence="1" id="KW-0808">Transferase</keyword>
<sequence length="303" mass="34598">MSLLEDCPACGAPATRSHPVLTAPFIAAYVLERPVEPCRLMICDDCGLWFFDRRYSDAEMAKLYGNYRGDGYFEARHRFEPWYTRAFNDHLGRHPREIAARNAATLAFLDKSADRKTFTTILDYGGDSGQFIPPELVGEKFVYELSDAPCVPGVIRIADKNDFAAEGYDLVMLCHVLEHAPDPGSMLREMHSHLARPEARLYVEVPYERGCNMKFAPPKDYYRAWLKFVADMPVPLITLVDFYSSGFRDRFSVIPPLGFFKMHEHINFFDAVSLKRILEATGYHVVHCATDRRCVRALARRPA</sequence>
<gene>
    <name evidence="1" type="ORF">GJ654_06995</name>
</gene>
<accession>A0A6N8DK29</accession>
<dbReference type="OrthoDB" id="9777830at2"/>
<comment type="caution">
    <text evidence="1">The sequence shown here is derived from an EMBL/GenBank/DDBJ whole genome shotgun (WGS) entry which is preliminary data.</text>
</comment>
<dbReference type="EMBL" id="WNKS01000004">
    <property type="protein sequence ID" value="MTV30737.1"/>
    <property type="molecule type" value="Genomic_DNA"/>
</dbReference>
<dbReference type="Pfam" id="PF13489">
    <property type="entry name" value="Methyltransf_23"/>
    <property type="match status" value="1"/>
</dbReference>
<protein>
    <submittedName>
        <fullName evidence="1">Methyltransferase domain-containing protein</fullName>
    </submittedName>
</protein>
<dbReference type="SUPFAM" id="SSF53335">
    <property type="entry name" value="S-adenosyl-L-methionine-dependent methyltransferases"/>
    <property type="match status" value="1"/>
</dbReference>
<dbReference type="InterPro" id="IPR029063">
    <property type="entry name" value="SAM-dependent_MTases_sf"/>
</dbReference>
<evidence type="ECO:0000313" key="1">
    <source>
        <dbReference type="EMBL" id="MTV30737.1"/>
    </source>
</evidence>
<dbReference type="GO" id="GO:0008168">
    <property type="term" value="F:methyltransferase activity"/>
    <property type="evidence" value="ECO:0007669"/>
    <property type="project" value="UniProtKB-KW"/>
</dbReference>
<keyword evidence="1" id="KW-0489">Methyltransferase</keyword>
<dbReference type="RefSeq" id="WP_155445417.1">
    <property type="nucleotide sequence ID" value="NZ_JAOQNR010000005.1"/>
</dbReference>
<reference evidence="1 2" key="1">
    <citation type="submission" date="2019-11" db="EMBL/GenBank/DDBJ databases">
        <title>Whole-genome sequence of a Rhodoblastus acidophilus DSM 142.</title>
        <authorList>
            <person name="Kyndt J.A."/>
            <person name="Meyer T.E."/>
        </authorList>
    </citation>
    <scope>NUCLEOTIDE SEQUENCE [LARGE SCALE GENOMIC DNA]</scope>
    <source>
        <strain evidence="1 2">DSM 142</strain>
    </source>
</reference>
<dbReference type="GO" id="GO:0032259">
    <property type="term" value="P:methylation"/>
    <property type="evidence" value="ECO:0007669"/>
    <property type="project" value="UniProtKB-KW"/>
</dbReference>